<keyword evidence="2" id="KW-0378">Hydrolase</keyword>
<evidence type="ECO:0000259" key="1">
    <source>
        <dbReference type="Pfam" id="PF01979"/>
    </source>
</evidence>
<dbReference type="InterPro" id="IPR032466">
    <property type="entry name" value="Metal_Hydrolase"/>
</dbReference>
<accession>A0A366MDF3</accession>
<dbReference type="Pfam" id="PF01979">
    <property type="entry name" value="Amidohydro_1"/>
    <property type="match status" value="1"/>
</dbReference>
<dbReference type="InterPro" id="IPR011059">
    <property type="entry name" value="Metal-dep_hydrolase_composite"/>
</dbReference>
<dbReference type="InterPro" id="IPR050287">
    <property type="entry name" value="MTA/SAH_deaminase"/>
</dbReference>
<evidence type="ECO:0000313" key="3">
    <source>
        <dbReference type="Proteomes" id="UP000253099"/>
    </source>
</evidence>
<keyword evidence="3" id="KW-1185">Reference proteome</keyword>
<sequence>MITIANGTVLYGNDLVAKNTNILIDKGKIIEISPNVSEGEILDATDCIVCPSFLNAHTHIGDSIVKDIGDGKSIEEIVKPPNGLKHLALQEASNEEIMDSMEESMWDMLETGTTHFIDYREGGLGGVKLLRKASKNVPLNPIILGRDDSFYGENPDLAKVKIAIRKLLKVSDGIAPSGFGEITIEVANLIVEKCQKADKISSIHAGEYENLQLDSLSKTGKTEINKAVDSGFDQLIHIVSPMENDLELIKKYNKNIVLCPGSNGLFSLGVPPLFKMLEKGIRPLIGTDNIMINSSNMFRELEYTLKVMRAISKKYISPKEILKMGTTNINTDYNQNNCSKLINKSIIEENSYAELFVSRKISKNPYLSLINRSEKKDMMCLINKDKLIYYD</sequence>
<comment type="caution">
    <text evidence="2">The sequence shown here is derived from an EMBL/GenBank/DDBJ whole genome shotgun (WGS) entry which is preliminary data.</text>
</comment>
<feature type="domain" description="Amidohydrolase-related" evidence="1">
    <location>
        <begin position="48"/>
        <end position="328"/>
    </location>
</feature>
<protein>
    <submittedName>
        <fullName evidence="2">5'-deoxyadenosine deaminase</fullName>
        <ecNumber evidence="2">3.5.4.31</ecNumber>
    </submittedName>
</protein>
<evidence type="ECO:0000313" key="2">
    <source>
        <dbReference type="EMBL" id="RBQ24215.1"/>
    </source>
</evidence>
<dbReference type="AlphaFoldDB" id="A0A366MDF3"/>
<dbReference type="NCBIfam" id="NF005552">
    <property type="entry name" value="PRK07213.1"/>
    <property type="match status" value="1"/>
</dbReference>
<reference evidence="2 3" key="1">
    <citation type="submission" date="2018-06" db="EMBL/GenBank/DDBJ databases">
        <title>Genomic insight into two independent archaeal endosymbiosis events.</title>
        <authorList>
            <person name="Lind A.E."/>
            <person name="Lewis W.H."/>
            <person name="Spang A."/>
            <person name="Guy L."/>
            <person name="Embley M.T."/>
            <person name="Ettema T.J.G."/>
        </authorList>
    </citation>
    <scope>NUCLEOTIDE SEQUENCE [LARGE SCALE GENOMIC DNA]</scope>
    <source>
        <strain evidence="2">NOE</strain>
    </source>
</reference>
<dbReference type="SUPFAM" id="SSF51338">
    <property type="entry name" value="Composite domain of metallo-dependent hydrolases"/>
    <property type="match status" value="1"/>
</dbReference>
<dbReference type="PANTHER" id="PTHR43794">
    <property type="entry name" value="AMINOHYDROLASE SSNA-RELATED"/>
    <property type="match status" value="1"/>
</dbReference>
<dbReference type="PANTHER" id="PTHR43794:SF5">
    <property type="entry name" value="CHLOROHYDROLASE FAMILY PROTEIN"/>
    <property type="match status" value="1"/>
</dbReference>
<dbReference type="SUPFAM" id="SSF51556">
    <property type="entry name" value="Metallo-dependent hydrolases"/>
    <property type="match status" value="1"/>
</dbReference>
<dbReference type="Gene3D" id="2.30.40.10">
    <property type="entry name" value="Urease, subunit C, domain 1"/>
    <property type="match status" value="1"/>
</dbReference>
<dbReference type="EC" id="3.5.4.31" evidence="2"/>
<dbReference type="GO" id="GO:0090614">
    <property type="term" value="F:5'-methylthioadenosine deaminase activity"/>
    <property type="evidence" value="ECO:0007669"/>
    <property type="project" value="UniProtKB-EC"/>
</dbReference>
<dbReference type="EMBL" id="NIZT01000008">
    <property type="protein sequence ID" value="RBQ24215.1"/>
    <property type="molecule type" value="Genomic_DNA"/>
</dbReference>
<organism evidence="2 3">
    <name type="scientific">Candidatus Methanobinarius endosymbioticus</name>
    <dbReference type="NCBI Taxonomy" id="2006182"/>
    <lineage>
        <taxon>Archaea</taxon>
        <taxon>Methanobacteriati</taxon>
        <taxon>Methanobacteriota</taxon>
        <taxon>Methanomada group</taxon>
        <taxon>Methanobacteria</taxon>
        <taxon>Methanobacteriales</taxon>
        <taxon>Methanobacteriaceae</taxon>
        <taxon>Candidatus Methanobinarius</taxon>
    </lineage>
</organism>
<proteinExistence type="predicted"/>
<gene>
    <name evidence="2" type="primary">dadD_1</name>
    <name evidence="2" type="ORF">ALNOE001_03280</name>
</gene>
<dbReference type="InterPro" id="IPR006680">
    <property type="entry name" value="Amidohydro-rel"/>
</dbReference>
<name>A0A366MDF3_9EURY</name>
<dbReference type="Gene3D" id="3.20.20.140">
    <property type="entry name" value="Metal-dependent hydrolases"/>
    <property type="match status" value="1"/>
</dbReference>
<dbReference type="Proteomes" id="UP000253099">
    <property type="component" value="Unassembled WGS sequence"/>
</dbReference>